<dbReference type="EMBL" id="JAFGIX010000080">
    <property type="protein sequence ID" value="MBN1574443.1"/>
    <property type="molecule type" value="Genomic_DNA"/>
</dbReference>
<protein>
    <submittedName>
        <fullName evidence="1">Uncharacterized protein</fullName>
    </submittedName>
</protein>
<dbReference type="InterPro" id="IPR011990">
    <property type="entry name" value="TPR-like_helical_dom_sf"/>
</dbReference>
<dbReference type="Pfam" id="PF13181">
    <property type="entry name" value="TPR_8"/>
    <property type="match status" value="1"/>
</dbReference>
<reference evidence="1" key="2">
    <citation type="submission" date="2021-01" db="EMBL/GenBank/DDBJ databases">
        <authorList>
            <person name="Hahn C.R."/>
            <person name="Youssef N.H."/>
            <person name="Elshahed M."/>
        </authorList>
    </citation>
    <scope>NUCLEOTIDE SEQUENCE</scope>
    <source>
        <strain evidence="1">Zod_Metabat.24</strain>
    </source>
</reference>
<organism evidence="1 2">
    <name type="scientific">Candidatus Zymogenus saltonus</name>
    <dbReference type="NCBI Taxonomy" id="2844893"/>
    <lineage>
        <taxon>Bacteria</taxon>
        <taxon>Deltaproteobacteria</taxon>
        <taxon>Candidatus Zymogenia</taxon>
        <taxon>Candidatus Zymogeniales</taxon>
        <taxon>Candidatus Zymogenaceae</taxon>
        <taxon>Candidatus Zymogenus</taxon>
    </lineage>
</organism>
<evidence type="ECO:0000313" key="1">
    <source>
        <dbReference type="EMBL" id="MBN1574443.1"/>
    </source>
</evidence>
<evidence type="ECO:0000313" key="2">
    <source>
        <dbReference type="Proteomes" id="UP000809273"/>
    </source>
</evidence>
<name>A0A9D8PR36_9DELT</name>
<dbReference type="SUPFAM" id="SSF48452">
    <property type="entry name" value="TPR-like"/>
    <property type="match status" value="1"/>
</dbReference>
<comment type="caution">
    <text evidence="1">The sequence shown here is derived from an EMBL/GenBank/DDBJ whole genome shotgun (WGS) entry which is preliminary data.</text>
</comment>
<accession>A0A9D8PR36</accession>
<gene>
    <name evidence="1" type="ORF">JW984_14695</name>
</gene>
<dbReference type="Proteomes" id="UP000809273">
    <property type="component" value="Unassembled WGS sequence"/>
</dbReference>
<dbReference type="AlphaFoldDB" id="A0A9D8PR36"/>
<reference evidence="1" key="1">
    <citation type="journal article" date="2021" name="Environ. Microbiol.">
        <title>Genomic characterization of three novel Desulfobacterota classes expand the metabolic and phylogenetic diversity of the phylum.</title>
        <authorList>
            <person name="Murphy C.L."/>
            <person name="Biggerstaff J."/>
            <person name="Eichhorn A."/>
            <person name="Ewing E."/>
            <person name="Shahan R."/>
            <person name="Soriano D."/>
            <person name="Stewart S."/>
            <person name="VanMol K."/>
            <person name="Walker R."/>
            <person name="Walters P."/>
            <person name="Elshahed M.S."/>
            <person name="Youssef N.H."/>
        </authorList>
    </citation>
    <scope>NUCLEOTIDE SEQUENCE</scope>
    <source>
        <strain evidence="1">Zod_Metabat.24</strain>
    </source>
</reference>
<dbReference type="InterPro" id="IPR019734">
    <property type="entry name" value="TPR_rpt"/>
</dbReference>
<sequence length="45" mass="5013">MGSTSYYWRGLAYEGLGKEEEAAADFKKACTYGEEKACDKLIAKE</sequence>
<proteinExistence type="predicted"/>
<dbReference type="Gene3D" id="1.25.40.10">
    <property type="entry name" value="Tetratricopeptide repeat domain"/>
    <property type="match status" value="1"/>
</dbReference>